<protein>
    <submittedName>
        <fullName evidence="2">Uncharacterized protein</fullName>
    </submittedName>
</protein>
<feature type="region of interest" description="Disordered" evidence="1">
    <location>
        <begin position="1"/>
        <end position="20"/>
    </location>
</feature>
<dbReference type="Proteomes" id="UP000828390">
    <property type="component" value="Unassembled WGS sequence"/>
</dbReference>
<comment type="caution">
    <text evidence="2">The sequence shown here is derived from an EMBL/GenBank/DDBJ whole genome shotgun (WGS) entry which is preliminary data.</text>
</comment>
<keyword evidence="3" id="KW-1185">Reference proteome</keyword>
<reference evidence="2" key="2">
    <citation type="submission" date="2020-11" db="EMBL/GenBank/DDBJ databases">
        <authorList>
            <person name="McCartney M.A."/>
            <person name="Auch B."/>
            <person name="Kono T."/>
            <person name="Mallez S."/>
            <person name="Becker A."/>
            <person name="Gohl D.M."/>
            <person name="Silverstein K.A.T."/>
            <person name="Koren S."/>
            <person name="Bechman K.B."/>
            <person name="Herman A."/>
            <person name="Abrahante J.E."/>
            <person name="Garbe J."/>
        </authorList>
    </citation>
    <scope>NUCLEOTIDE SEQUENCE</scope>
    <source>
        <strain evidence="2">Duluth1</strain>
        <tissue evidence="2">Whole animal</tissue>
    </source>
</reference>
<sequence>MKSPGKAASIKGKENVTHSSHIGGVSYCVDIQQNYEGVKSNGVKFVTSPEEDFGKSRSAIGQVLPGNNTKTEDFDFNHVYNVLKNKSADVINTFANDQKNDENSIKEALNKDDAWYANSEDEDLFNSPEQNSEDRLRLQHSPQAYSVPESSVLTELGR</sequence>
<dbReference type="EMBL" id="JAIWYP010000005">
    <property type="protein sequence ID" value="KAH3821345.1"/>
    <property type="molecule type" value="Genomic_DNA"/>
</dbReference>
<feature type="region of interest" description="Disordered" evidence="1">
    <location>
        <begin position="119"/>
        <end position="158"/>
    </location>
</feature>
<accession>A0A9D4JQZ3</accession>
<organism evidence="2 3">
    <name type="scientific">Dreissena polymorpha</name>
    <name type="common">Zebra mussel</name>
    <name type="synonym">Mytilus polymorpha</name>
    <dbReference type="NCBI Taxonomy" id="45954"/>
    <lineage>
        <taxon>Eukaryota</taxon>
        <taxon>Metazoa</taxon>
        <taxon>Spiralia</taxon>
        <taxon>Lophotrochozoa</taxon>
        <taxon>Mollusca</taxon>
        <taxon>Bivalvia</taxon>
        <taxon>Autobranchia</taxon>
        <taxon>Heteroconchia</taxon>
        <taxon>Euheterodonta</taxon>
        <taxon>Imparidentia</taxon>
        <taxon>Neoheterodontei</taxon>
        <taxon>Myida</taxon>
        <taxon>Dreissenoidea</taxon>
        <taxon>Dreissenidae</taxon>
        <taxon>Dreissena</taxon>
    </lineage>
</organism>
<evidence type="ECO:0000313" key="2">
    <source>
        <dbReference type="EMBL" id="KAH3821345.1"/>
    </source>
</evidence>
<gene>
    <name evidence="2" type="ORF">DPMN_123108</name>
</gene>
<evidence type="ECO:0000256" key="1">
    <source>
        <dbReference type="SAM" id="MobiDB-lite"/>
    </source>
</evidence>
<name>A0A9D4JQZ3_DREPO</name>
<proteinExistence type="predicted"/>
<evidence type="ECO:0000313" key="3">
    <source>
        <dbReference type="Proteomes" id="UP000828390"/>
    </source>
</evidence>
<dbReference type="AlphaFoldDB" id="A0A9D4JQZ3"/>
<reference evidence="2" key="1">
    <citation type="journal article" date="2019" name="bioRxiv">
        <title>The Genome of the Zebra Mussel, Dreissena polymorpha: A Resource for Invasive Species Research.</title>
        <authorList>
            <person name="McCartney M.A."/>
            <person name="Auch B."/>
            <person name="Kono T."/>
            <person name="Mallez S."/>
            <person name="Zhang Y."/>
            <person name="Obille A."/>
            <person name="Becker A."/>
            <person name="Abrahante J.E."/>
            <person name="Garbe J."/>
            <person name="Badalamenti J.P."/>
            <person name="Herman A."/>
            <person name="Mangelson H."/>
            <person name="Liachko I."/>
            <person name="Sullivan S."/>
            <person name="Sone E.D."/>
            <person name="Koren S."/>
            <person name="Silverstein K.A.T."/>
            <person name="Beckman K.B."/>
            <person name="Gohl D.M."/>
        </authorList>
    </citation>
    <scope>NUCLEOTIDE SEQUENCE</scope>
    <source>
        <strain evidence="2">Duluth1</strain>
        <tissue evidence="2">Whole animal</tissue>
    </source>
</reference>
<feature type="compositionally biased region" description="Polar residues" evidence="1">
    <location>
        <begin position="140"/>
        <end position="158"/>
    </location>
</feature>